<dbReference type="InterPro" id="IPR050538">
    <property type="entry name" value="MAP_kinase_kinase_kinase"/>
</dbReference>
<dbReference type="Proteomes" id="UP001234581">
    <property type="component" value="Unassembled WGS sequence"/>
</dbReference>
<keyword evidence="6 7" id="KW-0067">ATP-binding</keyword>
<evidence type="ECO:0008006" key="14">
    <source>
        <dbReference type="Google" id="ProtNLM"/>
    </source>
</evidence>
<evidence type="ECO:0000313" key="13">
    <source>
        <dbReference type="Proteomes" id="UP001234581"/>
    </source>
</evidence>
<dbReference type="CDD" id="cd00029">
    <property type="entry name" value="C1"/>
    <property type="match status" value="1"/>
</dbReference>
<dbReference type="InterPro" id="IPR001715">
    <property type="entry name" value="CH_dom"/>
</dbReference>
<feature type="region of interest" description="Disordered" evidence="8">
    <location>
        <begin position="158"/>
        <end position="179"/>
    </location>
</feature>
<evidence type="ECO:0000256" key="2">
    <source>
        <dbReference type="ARBA" id="ARBA00022723"/>
    </source>
</evidence>
<evidence type="ECO:0000256" key="4">
    <source>
        <dbReference type="ARBA" id="ARBA00022777"/>
    </source>
</evidence>
<evidence type="ECO:0000259" key="10">
    <source>
        <dbReference type="PROSITE" id="PS50021"/>
    </source>
</evidence>
<dbReference type="GO" id="GO:0005524">
    <property type="term" value="F:ATP binding"/>
    <property type="evidence" value="ECO:0007669"/>
    <property type="project" value="UniProtKB-UniRule"/>
</dbReference>
<dbReference type="PANTHER" id="PTHR48016:SF4">
    <property type="entry name" value="PROTEIN KINASE DOMAIN-CONTAINING PROTEIN"/>
    <property type="match status" value="1"/>
</dbReference>
<feature type="compositionally biased region" description="Low complexity" evidence="8">
    <location>
        <begin position="259"/>
        <end position="273"/>
    </location>
</feature>
<proteinExistence type="predicted"/>
<keyword evidence="4" id="KW-0418">Kinase</keyword>
<dbReference type="FunFam" id="1.10.510.10:FF:000571">
    <property type="entry name" value="Maternal embryonic leucine zipper kinase"/>
    <property type="match status" value="1"/>
</dbReference>
<evidence type="ECO:0000256" key="3">
    <source>
        <dbReference type="ARBA" id="ARBA00022741"/>
    </source>
</evidence>
<feature type="region of interest" description="Disordered" evidence="8">
    <location>
        <begin position="223"/>
        <end position="333"/>
    </location>
</feature>
<dbReference type="InterPro" id="IPR001245">
    <property type="entry name" value="Ser-Thr/Tyr_kinase_cat_dom"/>
</dbReference>
<dbReference type="RefSeq" id="XP_058340083.1">
    <property type="nucleotide sequence ID" value="XM_058489202.1"/>
</dbReference>
<dbReference type="GO" id="GO:0005737">
    <property type="term" value="C:cytoplasm"/>
    <property type="evidence" value="ECO:0007669"/>
    <property type="project" value="TreeGrafter"/>
</dbReference>
<dbReference type="PROSITE" id="PS50011">
    <property type="entry name" value="PROTEIN_KINASE_DOM"/>
    <property type="match status" value="1"/>
</dbReference>
<dbReference type="InterPro" id="IPR046349">
    <property type="entry name" value="C1-like_sf"/>
</dbReference>
<protein>
    <recommendedName>
        <fullName evidence="14">Pkinase-domain-containing protein</fullName>
    </recommendedName>
</protein>
<dbReference type="PROSITE" id="PS00107">
    <property type="entry name" value="PROTEIN_KINASE_ATP"/>
    <property type="match status" value="1"/>
</dbReference>
<dbReference type="PROSITE" id="PS50021">
    <property type="entry name" value="CH"/>
    <property type="match status" value="1"/>
</dbReference>
<feature type="compositionally biased region" description="Basic residues" evidence="8">
    <location>
        <begin position="123"/>
        <end position="133"/>
    </location>
</feature>
<dbReference type="Gene3D" id="1.10.510.10">
    <property type="entry name" value="Transferase(Phosphotransferase) domain 1"/>
    <property type="match status" value="1"/>
</dbReference>
<dbReference type="GeneID" id="83216612"/>
<gene>
    <name evidence="12" type="ORF">O0I10_009205</name>
</gene>
<comment type="caution">
    <text evidence="12">The sequence shown here is derived from an EMBL/GenBank/DDBJ whole genome shotgun (WGS) entry which is preliminary data.</text>
</comment>
<accession>A0AAD7UZ07</accession>
<reference evidence="12 13" key="1">
    <citation type="submission" date="2023-03" db="EMBL/GenBank/DDBJ databases">
        <title>Genome sequence of Lichtheimia ornata CBS 291.66.</title>
        <authorList>
            <person name="Mohabir J.T."/>
            <person name="Shea T.P."/>
            <person name="Kurbessoian T."/>
            <person name="Berby B."/>
            <person name="Fontaine J."/>
            <person name="Livny J."/>
            <person name="Gnirke A."/>
            <person name="Stajich J.E."/>
            <person name="Cuomo C.A."/>
        </authorList>
    </citation>
    <scope>NUCLEOTIDE SEQUENCE [LARGE SCALE GENOMIC DNA]</scope>
    <source>
        <strain evidence="12">CBS 291.66</strain>
    </source>
</reference>
<feature type="compositionally biased region" description="Basic and acidic residues" evidence="8">
    <location>
        <begin position="377"/>
        <end position="398"/>
    </location>
</feature>
<dbReference type="SUPFAM" id="SSF57889">
    <property type="entry name" value="Cysteine-rich domain"/>
    <property type="match status" value="1"/>
</dbReference>
<dbReference type="Gene3D" id="1.10.418.10">
    <property type="entry name" value="Calponin-like domain"/>
    <property type="match status" value="1"/>
</dbReference>
<keyword evidence="13" id="KW-1185">Reference proteome</keyword>
<dbReference type="InterPro" id="IPR017441">
    <property type="entry name" value="Protein_kinase_ATP_BS"/>
</dbReference>
<feature type="domain" description="Calponin-homology (CH)" evidence="10">
    <location>
        <begin position="15"/>
        <end position="120"/>
    </location>
</feature>
<dbReference type="SMART" id="SM00220">
    <property type="entry name" value="S_TKc"/>
    <property type="match status" value="1"/>
</dbReference>
<dbReference type="Pfam" id="PF00069">
    <property type="entry name" value="Pkinase"/>
    <property type="match status" value="1"/>
</dbReference>
<dbReference type="SUPFAM" id="SSF47576">
    <property type="entry name" value="Calponin-homology domain, CH-domain"/>
    <property type="match status" value="1"/>
</dbReference>
<dbReference type="SMART" id="SM00033">
    <property type="entry name" value="CH"/>
    <property type="match status" value="1"/>
</dbReference>
<dbReference type="SMART" id="SM00109">
    <property type="entry name" value="C1"/>
    <property type="match status" value="1"/>
</dbReference>
<evidence type="ECO:0000256" key="7">
    <source>
        <dbReference type="PROSITE-ProRule" id="PRU10141"/>
    </source>
</evidence>
<feature type="domain" description="Phorbol-ester/DAG-type" evidence="11">
    <location>
        <begin position="751"/>
        <end position="797"/>
    </location>
</feature>
<feature type="region of interest" description="Disordered" evidence="8">
    <location>
        <begin position="123"/>
        <end position="145"/>
    </location>
</feature>
<keyword evidence="5" id="KW-0862">Zinc</keyword>
<dbReference type="CDD" id="cd06627">
    <property type="entry name" value="STKc_Cdc7_like"/>
    <property type="match status" value="1"/>
</dbReference>
<feature type="compositionally biased region" description="Polar residues" evidence="8">
    <location>
        <begin position="223"/>
        <end position="239"/>
    </location>
</feature>
<evidence type="ECO:0000259" key="11">
    <source>
        <dbReference type="PROSITE" id="PS50081"/>
    </source>
</evidence>
<dbReference type="PROSITE" id="PS50081">
    <property type="entry name" value="ZF_DAG_PE_2"/>
    <property type="match status" value="1"/>
</dbReference>
<name>A0AAD7UZ07_9FUNG</name>
<dbReference type="PRINTS" id="PR00109">
    <property type="entry name" value="TYRKINASE"/>
</dbReference>
<dbReference type="SUPFAM" id="SSF56112">
    <property type="entry name" value="Protein kinase-like (PK-like)"/>
    <property type="match status" value="1"/>
</dbReference>
<dbReference type="PANTHER" id="PTHR48016">
    <property type="entry name" value="MAP KINASE KINASE KINASE SSK2-RELATED-RELATED"/>
    <property type="match status" value="1"/>
</dbReference>
<dbReference type="InterPro" id="IPR002219">
    <property type="entry name" value="PKC_DAG/PE"/>
</dbReference>
<dbReference type="InterPro" id="IPR036872">
    <property type="entry name" value="CH_dom_sf"/>
</dbReference>
<feature type="domain" description="Protein kinase" evidence="9">
    <location>
        <begin position="422"/>
        <end position="672"/>
    </location>
</feature>
<feature type="compositionally biased region" description="Low complexity" evidence="8">
    <location>
        <begin position="310"/>
        <end position="320"/>
    </location>
</feature>
<dbReference type="GO" id="GO:0004709">
    <property type="term" value="F:MAP kinase kinase kinase activity"/>
    <property type="evidence" value="ECO:0007669"/>
    <property type="project" value="TreeGrafter"/>
</dbReference>
<feature type="compositionally biased region" description="Acidic residues" evidence="8">
    <location>
        <begin position="286"/>
        <end position="297"/>
    </location>
</feature>
<dbReference type="InterPro" id="IPR011009">
    <property type="entry name" value="Kinase-like_dom_sf"/>
</dbReference>
<evidence type="ECO:0000256" key="8">
    <source>
        <dbReference type="SAM" id="MobiDB-lite"/>
    </source>
</evidence>
<dbReference type="EMBL" id="JARTCD010000052">
    <property type="protein sequence ID" value="KAJ8655170.1"/>
    <property type="molecule type" value="Genomic_DNA"/>
</dbReference>
<evidence type="ECO:0000313" key="12">
    <source>
        <dbReference type="EMBL" id="KAJ8655170.1"/>
    </source>
</evidence>
<feature type="binding site" evidence="7">
    <location>
        <position position="451"/>
    </location>
    <ligand>
        <name>ATP</name>
        <dbReference type="ChEBI" id="CHEBI:30616"/>
    </ligand>
</feature>
<dbReference type="InterPro" id="IPR000719">
    <property type="entry name" value="Prot_kinase_dom"/>
</dbReference>
<keyword evidence="2" id="KW-0479">Metal-binding</keyword>
<keyword evidence="1" id="KW-0808">Transferase</keyword>
<dbReference type="Gene3D" id="3.30.60.20">
    <property type="match status" value="1"/>
</dbReference>
<dbReference type="InterPro" id="IPR003096">
    <property type="entry name" value="SM22_calponin"/>
</dbReference>
<dbReference type="PROSITE" id="PS00479">
    <property type="entry name" value="ZF_DAG_PE_1"/>
    <property type="match status" value="1"/>
</dbReference>
<dbReference type="AlphaFoldDB" id="A0AAD7UZ07"/>
<feature type="region of interest" description="Disordered" evidence="8">
    <location>
        <begin position="354"/>
        <end position="409"/>
    </location>
</feature>
<dbReference type="GO" id="GO:0046872">
    <property type="term" value="F:metal ion binding"/>
    <property type="evidence" value="ECO:0007669"/>
    <property type="project" value="UniProtKB-KW"/>
</dbReference>
<organism evidence="12 13">
    <name type="scientific">Lichtheimia ornata</name>
    <dbReference type="NCBI Taxonomy" id="688661"/>
    <lineage>
        <taxon>Eukaryota</taxon>
        <taxon>Fungi</taxon>
        <taxon>Fungi incertae sedis</taxon>
        <taxon>Mucoromycota</taxon>
        <taxon>Mucoromycotina</taxon>
        <taxon>Mucoromycetes</taxon>
        <taxon>Mucorales</taxon>
        <taxon>Lichtheimiaceae</taxon>
        <taxon>Lichtheimia</taxon>
    </lineage>
</organism>
<dbReference type="Pfam" id="PF00307">
    <property type="entry name" value="CH"/>
    <property type="match status" value="1"/>
</dbReference>
<evidence type="ECO:0000256" key="1">
    <source>
        <dbReference type="ARBA" id="ARBA00022679"/>
    </source>
</evidence>
<keyword evidence="3 7" id="KW-0547">Nucleotide-binding</keyword>
<evidence type="ECO:0000259" key="9">
    <source>
        <dbReference type="PROSITE" id="PS50011"/>
    </source>
</evidence>
<evidence type="ECO:0000256" key="6">
    <source>
        <dbReference type="ARBA" id="ARBA00022840"/>
    </source>
</evidence>
<evidence type="ECO:0000256" key="5">
    <source>
        <dbReference type="ARBA" id="ARBA00022833"/>
    </source>
</evidence>
<dbReference type="PRINTS" id="PR00888">
    <property type="entry name" value="SM22CALPONIN"/>
</dbReference>
<sequence>MSTPLIHPPRLYDTHDNRIAALQFINTTCGLQLESDNLFSQLQDGIVLCNLINALKPGAIPSIGTHHSAFVKMANISLFLKGARELGVPSSDLFQPIDLYEARNMGAVVNTILTLARISSRKKRQYNSTRKHHTERDRPSARRTSISRLFKNAERGGTAPIRKQFDSLPNNKYRDESSRHRHVKAIFGQASQVTDDTPPATTLSVVDTNRITEKAEALRRTYRSNLRPTLDSGYSTMATRSGDVQGVTRRRRRRRRSSDSCSSSMDYNSSTSSIEDGEGAISTTDTDTDTAGEEEDKEGVIFTQKEQQRASSTSTASSSTRPESLGGSGCQQHDMMGDDHLFLCVSSSDHEPYPRSSLSTPCYAESRRPLHTPSPTPDHHQQHHLESKSSDDLKEENNRSACSKESSMIAMKQDKHNTTTYFQLGNCIGKGQFGAVYRALNVQTGEIVAIKRICIEDIQVDSEIMQEVELLKDMDNANIVRYLGSVRDDTYLNIVLEYVENGSLLSTLKAFGKFPEALVASYTQKILSGLAYLHEHEVVHCDLKAANILSTKTGDVKLTDFGVSLNLRMMQDELGAPAGTPNWMAPEVIELKGASTKSDIWSLGCTIIELLTGRPPYAGMIAMSALYHIVEDDHPPIPENASKTLQDLLYACFQKDPTQRPTAKDLMQHPWISSALATTPDQQQQQQPNQVLEEDDDYNVEENTLERPQVDQHLEDDDDDLAMIYQYMRTNPTMDSQRVAASNIRKKQFIEHQFVKTMFGKAVTCKVCMVTVKRHAYFCEACALICHDKCRHKAASCRPIYPTIIAKNTSQHRDSYPPRTHNKLQKMLASLYL</sequence>